<name>A0A5E4MB02_9HEMI</name>
<evidence type="ECO:0000313" key="2">
    <source>
        <dbReference type="EMBL" id="VVC28577.1"/>
    </source>
</evidence>
<feature type="chain" id="PRO_5022765472" evidence="1">
    <location>
        <begin position="23"/>
        <end position="142"/>
    </location>
</feature>
<evidence type="ECO:0000256" key="1">
    <source>
        <dbReference type="SAM" id="SignalP"/>
    </source>
</evidence>
<accession>A0A5E4MB02</accession>
<sequence length="142" mass="16171">MLNFAVWLTLILAVCIATDVEAGPILQQIAKDNNIKSGMSNNISEADTSTFPIVQDNRITSELTDIVAEPMSILQQNATGKSSDFNVLLKRINMNNEEFSKKFPNGITDYYSYLDTVRRAFTEYRLTHRETTSEPNFYNYGW</sequence>
<gene>
    <name evidence="2" type="ORF">CINCED_3A018037</name>
</gene>
<evidence type="ECO:0000313" key="3">
    <source>
        <dbReference type="Proteomes" id="UP000325440"/>
    </source>
</evidence>
<organism evidence="2 3">
    <name type="scientific">Cinara cedri</name>
    <dbReference type="NCBI Taxonomy" id="506608"/>
    <lineage>
        <taxon>Eukaryota</taxon>
        <taxon>Metazoa</taxon>
        <taxon>Ecdysozoa</taxon>
        <taxon>Arthropoda</taxon>
        <taxon>Hexapoda</taxon>
        <taxon>Insecta</taxon>
        <taxon>Pterygota</taxon>
        <taxon>Neoptera</taxon>
        <taxon>Paraneoptera</taxon>
        <taxon>Hemiptera</taxon>
        <taxon>Sternorrhyncha</taxon>
        <taxon>Aphidomorpha</taxon>
        <taxon>Aphidoidea</taxon>
        <taxon>Aphididae</taxon>
        <taxon>Lachninae</taxon>
        <taxon>Cinara</taxon>
    </lineage>
</organism>
<feature type="signal peptide" evidence="1">
    <location>
        <begin position="1"/>
        <end position="22"/>
    </location>
</feature>
<keyword evidence="3" id="KW-1185">Reference proteome</keyword>
<dbReference type="Proteomes" id="UP000325440">
    <property type="component" value="Unassembled WGS sequence"/>
</dbReference>
<proteinExistence type="predicted"/>
<reference evidence="2 3" key="1">
    <citation type="submission" date="2019-08" db="EMBL/GenBank/DDBJ databases">
        <authorList>
            <person name="Alioto T."/>
            <person name="Alioto T."/>
            <person name="Gomez Garrido J."/>
        </authorList>
    </citation>
    <scope>NUCLEOTIDE SEQUENCE [LARGE SCALE GENOMIC DNA]</scope>
</reference>
<dbReference type="AlphaFoldDB" id="A0A5E4MB02"/>
<protein>
    <submittedName>
        <fullName evidence="2">Uncharacterized protein</fullName>
    </submittedName>
</protein>
<dbReference type="EMBL" id="CABPRJ010000482">
    <property type="protein sequence ID" value="VVC28577.1"/>
    <property type="molecule type" value="Genomic_DNA"/>
</dbReference>
<keyword evidence="1" id="KW-0732">Signal</keyword>